<dbReference type="Gene3D" id="1.25.40.10">
    <property type="entry name" value="Tetratricopeptide repeat domain"/>
    <property type="match status" value="1"/>
</dbReference>
<evidence type="ECO:0000313" key="2">
    <source>
        <dbReference type="EMBL" id="AZQ62805.1"/>
    </source>
</evidence>
<evidence type="ECO:0008006" key="4">
    <source>
        <dbReference type="Google" id="ProtNLM"/>
    </source>
</evidence>
<dbReference type="EMBL" id="CP034562">
    <property type="protein sequence ID" value="AZQ62805.1"/>
    <property type="molecule type" value="Genomic_DNA"/>
</dbReference>
<evidence type="ECO:0000313" key="3">
    <source>
        <dbReference type="Proteomes" id="UP000267268"/>
    </source>
</evidence>
<dbReference type="AlphaFoldDB" id="A0A3S9P3M2"/>
<name>A0A3S9P3M2_9BACT</name>
<gene>
    <name evidence="2" type="ORF">EI427_11340</name>
</gene>
<feature type="coiled-coil region" evidence="1">
    <location>
        <begin position="614"/>
        <end position="641"/>
    </location>
</feature>
<keyword evidence="1" id="KW-0175">Coiled coil</keyword>
<evidence type="ECO:0000256" key="1">
    <source>
        <dbReference type="SAM" id="Coils"/>
    </source>
</evidence>
<sequence length="1050" mass="119955">MPLMFDPSKSRAILIGIGTFLKDDDLYRREHVYKDISLLRDTLTDAQILGLHEKDIISLVDSEGNTMIKERIAEVANTTEDTLILFYSGYLIERRGKLILSSPHTTVKQCHINGIPLTEVVDIINESSAKNAFLVLDAEYRSAPTFGDFDKLSIKTIEELVPFGPVKTYIVSELGQSDSQKTIASGLTSLLQTGIEEEKEVLTIADIKNNFSNDASLQHVSFVTNDVPDAPICFNKRFSIAQKLRASIKKSFEDKNYAEALPFLKEGIELFEHDEEFNNMAAFVETLQQAEQMFNNQHFEAARNRYQAAYEILEENTAHKGIVNSLEKIAEEQYTNKNFESSKDTYTQLLEFDSTNKGYQDKVDFCNSELKFTSLIDLGDKAYFDNNFIEAKEHYNKALDFKQDAVVLRRKEECEKFLSREEKLRAEVRDELRKEFEGEFSDKVNNQLKTKEVEIEEQLRDKLKTELSTELLPKAKEEVTLELETSIWQKTAIWNSIEGYQFYQNMFPEGKFFEKSKQRIEQINKQTVVKKLQEESTPAPLVVERKEISQEEIDIDPTLLMDLRMEPIEDVLTKIEEAKGLKGEYLLWTDMERMQLDKGIDFENDEHEEVPAVISEMDSVLEEALREVEEEENEISFETSSEVITSEDSFSLEEAQEITLSAQEFTEVTSDVKDEIVQTPFDTEIEVTATNTNSVSSSEEDLEQLSEEDLWLRAEKLNTKDGYLSYINFTKTAEQIAEAYFRINKLDKGEPVEVITHTPTIEEEIPVAEEEVVSVIEEVTTPEPVIVEEPITVTEDVTTPVGDSALVFIDGMNEGDLWRIASGLNTIDSYKEYLNRTEENEYLADAYSRINTIQNADAGETVTFEDNSIPVVEDTIIEEKIIEEVVIEEEAPSAFTDLVEESTTDYTNGHEVQVETIVQTDTELNVEEEVQTEITEEVVAEETIPTPQPKEEIDSAPSVDADEEALWKSTCEENTLGAYFNYLNSTTSKLYWKEAKENISALKNDSQAKEEGDWKKAQEIDTVEGYKTYIRKYPLGNYYAAAMMRLGKLE</sequence>
<organism evidence="2 3">
    <name type="scientific">Flammeovirga pectinis</name>
    <dbReference type="NCBI Taxonomy" id="2494373"/>
    <lineage>
        <taxon>Bacteria</taxon>
        <taxon>Pseudomonadati</taxon>
        <taxon>Bacteroidota</taxon>
        <taxon>Cytophagia</taxon>
        <taxon>Cytophagales</taxon>
        <taxon>Flammeovirgaceae</taxon>
        <taxon>Flammeovirga</taxon>
    </lineage>
</organism>
<accession>A0A3S9P3M2</accession>
<dbReference type="InterPro" id="IPR011990">
    <property type="entry name" value="TPR-like_helical_dom_sf"/>
</dbReference>
<dbReference type="Proteomes" id="UP000267268">
    <property type="component" value="Chromosome 1"/>
</dbReference>
<dbReference type="SUPFAM" id="SSF48452">
    <property type="entry name" value="TPR-like"/>
    <property type="match status" value="1"/>
</dbReference>
<dbReference type="KEGG" id="fll:EI427_11340"/>
<proteinExistence type="predicted"/>
<dbReference type="OrthoDB" id="3542505at2"/>
<reference evidence="2 3" key="1">
    <citation type="submission" date="2018-12" db="EMBL/GenBank/DDBJ databases">
        <title>Flammeovirga pectinis sp. nov., isolated from the gut of the Korean scallop, Patinopecten yessoensis.</title>
        <authorList>
            <person name="Bae J.-W."/>
            <person name="Jeong Y.-S."/>
            <person name="Kang W."/>
        </authorList>
    </citation>
    <scope>NUCLEOTIDE SEQUENCE [LARGE SCALE GENOMIC DNA]</scope>
    <source>
        <strain evidence="2 3">L12M1</strain>
    </source>
</reference>
<protein>
    <recommendedName>
        <fullName evidence="4">Caspase family p20 domain-containing protein</fullName>
    </recommendedName>
</protein>
<keyword evidence="3" id="KW-1185">Reference proteome</keyword>